<feature type="domain" description="Proteinase inhibitor I42 chagasin" evidence="3">
    <location>
        <begin position="37"/>
        <end position="121"/>
    </location>
</feature>
<name>A0A7Z7LFT1_9BACT</name>
<organism evidence="4 5">
    <name type="scientific">Mesotoga infera</name>
    <dbReference type="NCBI Taxonomy" id="1236046"/>
    <lineage>
        <taxon>Bacteria</taxon>
        <taxon>Thermotogati</taxon>
        <taxon>Thermotogota</taxon>
        <taxon>Thermotogae</taxon>
        <taxon>Kosmotogales</taxon>
        <taxon>Kosmotogaceae</taxon>
        <taxon>Mesotoga</taxon>
    </lineage>
</organism>
<evidence type="ECO:0000256" key="2">
    <source>
        <dbReference type="ARBA" id="ARBA00022704"/>
    </source>
</evidence>
<dbReference type="Proteomes" id="UP000250796">
    <property type="component" value="Chromosome MESINF"/>
</dbReference>
<dbReference type="PANTHER" id="PTHR36530">
    <property type="entry name" value="INHIBITOR OF CYSTEINE PEPTIDASE"/>
    <property type="match status" value="1"/>
</dbReference>
<dbReference type="AlphaFoldDB" id="A0A7Z7LFT1"/>
<evidence type="ECO:0000313" key="4">
    <source>
        <dbReference type="EMBL" id="SSC12914.1"/>
    </source>
</evidence>
<dbReference type="SUPFAM" id="SSF141066">
    <property type="entry name" value="ICP-like"/>
    <property type="match status" value="2"/>
</dbReference>
<dbReference type="Pfam" id="PF09394">
    <property type="entry name" value="Inhibitor_I42"/>
    <property type="match status" value="2"/>
</dbReference>
<accession>A0A7Z7LFT1</accession>
<dbReference type="InterPro" id="IPR052781">
    <property type="entry name" value="Cys_protease_inhibitor_I42"/>
</dbReference>
<reference evidence="4 5" key="1">
    <citation type="submission" date="2017-01" db="EMBL/GenBank/DDBJ databases">
        <authorList>
            <person name="Erauso G."/>
        </authorList>
    </citation>
    <scope>NUCLEOTIDE SEQUENCE [LARGE SCALE GENOMIC DNA]</scope>
    <source>
        <strain evidence="4">MESINF1</strain>
    </source>
</reference>
<keyword evidence="5" id="KW-1185">Reference proteome</keyword>
<feature type="domain" description="Proteinase inhibitor I42 chagasin" evidence="3">
    <location>
        <begin position="153"/>
        <end position="246"/>
    </location>
</feature>
<keyword evidence="1" id="KW-0646">Protease inhibitor</keyword>
<dbReference type="PANTHER" id="PTHR36530:SF1">
    <property type="entry name" value="AMOEBIASIN-1"/>
    <property type="match status" value="1"/>
</dbReference>
<dbReference type="Gene3D" id="2.60.40.2020">
    <property type="match status" value="2"/>
</dbReference>
<dbReference type="RefSeq" id="WP_169699132.1">
    <property type="nucleotide sequence ID" value="NZ_LS974202.1"/>
</dbReference>
<dbReference type="EMBL" id="LS974202">
    <property type="protein sequence ID" value="SSC12914.1"/>
    <property type="molecule type" value="Genomic_DNA"/>
</dbReference>
<sequence length="256" mass="28079">MRRSAIVIFSVLTVISTMLFSGISEDIVTIPAIIDVVSIEQRLKVELVENASTGYTWSYQVSDPSFLTLVSKETVESSVDTPVMAGSPSTVTWLFSPNKSGFFSLVFKLFRAWEGEETAIDVRVYNVEVRDGSLSECVPQYVNILGSSSGEVEMSQLARVILQENPSTGYSWRAEVSDTAVLRLVERSLLTESDSPGVAPIVDLGGRQEVLGAPVNVAFDFQALKAGISLVRFTYSRPWEESEHNKTLLVGITVAR</sequence>
<evidence type="ECO:0000313" key="5">
    <source>
        <dbReference type="Proteomes" id="UP000250796"/>
    </source>
</evidence>
<proteinExistence type="predicted"/>
<dbReference type="InterPro" id="IPR018990">
    <property type="entry name" value="Prot_inh_I42_chagasin"/>
</dbReference>
<evidence type="ECO:0000259" key="3">
    <source>
        <dbReference type="Pfam" id="PF09394"/>
    </source>
</evidence>
<dbReference type="KEGG" id="minf:MESINF_1470"/>
<evidence type="ECO:0000256" key="1">
    <source>
        <dbReference type="ARBA" id="ARBA00022690"/>
    </source>
</evidence>
<dbReference type="InterPro" id="IPR036331">
    <property type="entry name" value="Chagasin-like_sf"/>
</dbReference>
<gene>
    <name evidence="4" type="ORF">MESINF_1470</name>
</gene>
<protein>
    <recommendedName>
        <fullName evidence="3">Proteinase inhibitor I42 chagasin domain-containing protein</fullName>
    </recommendedName>
</protein>
<keyword evidence="2" id="KW-0789">Thiol protease inhibitor</keyword>
<dbReference type="GO" id="GO:0004869">
    <property type="term" value="F:cysteine-type endopeptidase inhibitor activity"/>
    <property type="evidence" value="ECO:0007669"/>
    <property type="project" value="UniProtKB-KW"/>
</dbReference>